<comment type="caution">
    <text evidence="4">The sequence shown here is derived from an EMBL/GenBank/DDBJ whole genome shotgun (WGS) entry which is preliminary data.</text>
</comment>
<reference evidence="5" key="1">
    <citation type="journal article" date="2019" name="Int. J. Syst. Evol. Microbiol.">
        <title>The Global Catalogue of Microorganisms (GCM) 10K type strain sequencing project: providing services to taxonomists for standard genome sequencing and annotation.</title>
        <authorList>
            <consortium name="The Broad Institute Genomics Platform"/>
            <consortium name="The Broad Institute Genome Sequencing Center for Infectious Disease"/>
            <person name="Wu L."/>
            <person name="Ma J."/>
        </authorList>
    </citation>
    <scope>NUCLEOTIDE SEQUENCE [LARGE SCALE GENOMIC DNA]</scope>
    <source>
        <strain evidence="5">JCM 13250</strain>
    </source>
</reference>
<feature type="domain" description="CBM2" evidence="3">
    <location>
        <begin position="148"/>
        <end position="252"/>
    </location>
</feature>
<proteinExistence type="predicted"/>
<dbReference type="Proteomes" id="UP001500218">
    <property type="component" value="Unassembled WGS sequence"/>
</dbReference>
<keyword evidence="2" id="KW-0732">Signal</keyword>
<sequence length="253" mass="25750">MLRRPAVLAVGAALATALALTLTFAPGAQAATSTPTPSPPPGDTTPPTTPTGLTVSTNCSLELTLRWNASTDDVGVVDYEIYRAMSGSTFAPFATATTTTYVGRLGGFSQYQVRARDAAGNVSAFTAPVTAYVPPCPPPTSTVPPTTRTPPPAGCSATYAIVATWPGGFQGAATVTNTGATSTTGWTVTLTFPNGQRITQLWGGRTTSTASPYVVTNETYNGVIAPAGSVTFGFIGTWTGANTAAVATCTRTP</sequence>
<evidence type="ECO:0000313" key="4">
    <source>
        <dbReference type="EMBL" id="GAA1783817.1"/>
    </source>
</evidence>
<organism evidence="4 5">
    <name type="scientific">Luedemannella flava</name>
    <dbReference type="NCBI Taxonomy" id="349316"/>
    <lineage>
        <taxon>Bacteria</taxon>
        <taxon>Bacillati</taxon>
        <taxon>Actinomycetota</taxon>
        <taxon>Actinomycetes</taxon>
        <taxon>Micromonosporales</taxon>
        <taxon>Micromonosporaceae</taxon>
        <taxon>Luedemannella</taxon>
    </lineage>
</organism>
<evidence type="ECO:0000313" key="5">
    <source>
        <dbReference type="Proteomes" id="UP001500218"/>
    </source>
</evidence>
<feature type="compositionally biased region" description="Pro residues" evidence="1">
    <location>
        <begin position="36"/>
        <end position="49"/>
    </location>
</feature>
<dbReference type="RefSeq" id="WP_344125261.1">
    <property type="nucleotide sequence ID" value="NZ_BAAALT010000003.1"/>
</dbReference>
<dbReference type="Gene3D" id="2.60.40.290">
    <property type="match status" value="1"/>
</dbReference>
<name>A0ABP4XMK2_9ACTN</name>
<evidence type="ECO:0000256" key="2">
    <source>
        <dbReference type="SAM" id="SignalP"/>
    </source>
</evidence>
<dbReference type="InterPro" id="IPR006311">
    <property type="entry name" value="TAT_signal"/>
</dbReference>
<accession>A0ABP4XMK2</accession>
<feature type="region of interest" description="Disordered" evidence="1">
    <location>
        <begin position="29"/>
        <end position="52"/>
    </location>
</feature>
<dbReference type="InterPro" id="IPR001919">
    <property type="entry name" value="CBD2"/>
</dbReference>
<keyword evidence="5" id="KW-1185">Reference proteome</keyword>
<protein>
    <recommendedName>
        <fullName evidence="3">CBM2 domain-containing protein</fullName>
    </recommendedName>
</protein>
<dbReference type="PROSITE" id="PS51318">
    <property type="entry name" value="TAT"/>
    <property type="match status" value="1"/>
</dbReference>
<evidence type="ECO:0000256" key="1">
    <source>
        <dbReference type="SAM" id="MobiDB-lite"/>
    </source>
</evidence>
<gene>
    <name evidence="4" type="ORF">GCM10009682_02460</name>
</gene>
<dbReference type="EMBL" id="BAAALT010000003">
    <property type="protein sequence ID" value="GAA1783817.1"/>
    <property type="molecule type" value="Genomic_DNA"/>
</dbReference>
<dbReference type="InterPro" id="IPR008965">
    <property type="entry name" value="CBM2/CBM3_carb-bd_dom_sf"/>
</dbReference>
<dbReference type="PROSITE" id="PS51173">
    <property type="entry name" value="CBM2"/>
    <property type="match status" value="1"/>
</dbReference>
<dbReference type="InterPro" id="IPR036116">
    <property type="entry name" value="FN3_sf"/>
</dbReference>
<feature type="signal peptide" evidence="2">
    <location>
        <begin position="1"/>
        <end position="30"/>
    </location>
</feature>
<dbReference type="SUPFAM" id="SSF49265">
    <property type="entry name" value="Fibronectin type III"/>
    <property type="match status" value="1"/>
</dbReference>
<dbReference type="Pfam" id="PF00553">
    <property type="entry name" value="CBM_2"/>
    <property type="match status" value="1"/>
</dbReference>
<dbReference type="InterPro" id="IPR013783">
    <property type="entry name" value="Ig-like_fold"/>
</dbReference>
<evidence type="ECO:0000259" key="3">
    <source>
        <dbReference type="PROSITE" id="PS51173"/>
    </source>
</evidence>
<dbReference type="SMART" id="SM00637">
    <property type="entry name" value="CBD_II"/>
    <property type="match status" value="1"/>
</dbReference>
<dbReference type="InterPro" id="IPR012291">
    <property type="entry name" value="CBM2_carb-bd_dom_sf"/>
</dbReference>
<dbReference type="Gene3D" id="2.60.40.10">
    <property type="entry name" value="Immunoglobulins"/>
    <property type="match status" value="1"/>
</dbReference>
<feature type="chain" id="PRO_5045863842" description="CBM2 domain-containing protein" evidence="2">
    <location>
        <begin position="31"/>
        <end position="253"/>
    </location>
</feature>
<dbReference type="SUPFAM" id="SSF49384">
    <property type="entry name" value="Carbohydrate-binding domain"/>
    <property type="match status" value="1"/>
</dbReference>